<reference evidence="2" key="1">
    <citation type="submission" date="2018-02" db="EMBL/GenBank/DDBJ databases">
        <title>Rhizophora mucronata_Transcriptome.</title>
        <authorList>
            <person name="Meera S.P."/>
            <person name="Sreeshan A."/>
            <person name="Augustine A."/>
        </authorList>
    </citation>
    <scope>NUCLEOTIDE SEQUENCE</scope>
    <source>
        <tissue evidence="2">Leaf</tissue>
    </source>
</reference>
<sequence>MQSRFAARGQPMDMPRCRRLL</sequence>
<accession>A0A2P2PR64</accession>
<proteinExistence type="predicted"/>
<evidence type="ECO:0000313" key="2">
    <source>
        <dbReference type="EMBL" id="MBX57129.1"/>
    </source>
</evidence>
<organism evidence="2">
    <name type="scientific">Rhizophora mucronata</name>
    <name type="common">Asiatic mangrove</name>
    <dbReference type="NCBI Taxonomy" id="61149"/>
    <lineage>
        <taxon>Eukaryota</taxon>
        <taxon>Viridiplantae</taxon>
        <taxon>Streptophyta</taxon>
        <taxon>Embryophyta</taxon>
        <taxon>Tracheophyta</taxon>
        <taxon>Spermatophyta</taxon>
        <taxon>Magnoliopsida</taxon>
        <taxon>eudicotyledons</taxon>
        <taxon>Gunneridae</taxon>
        <taxon>Pentapetalae</taxon>
        <taxon>rosids</taxon>
        <taxon>fabids</taxon>
        <taxon>Malpighiales</taxon>
        <taxon>Rhizophoraceae</taxon>
        <taxon>Rhizophora</taxon>
    </lineage>
</organism>
<dbReference type="EMBL" id="GGEC01076645">
    <property type="protein sequence ID" value="MBX57129.1"/>
    <property type="molecule type" value="Transcribed_RNA"/>
</dbReference>
<dbReference type="AlphaFoldDB" id="A0A2P2PR64"/>
<feature type="region of interest" description="Disordered" evidence="1">
    <location>
        <begin position="1"/>
        <end position="21"/>
    </location>
</feature>
<name>A0A2P2PR64_RHIMU</name>
<protein>
    <submittedName>
        <fullName evidence="2">Uncharacterized protein</fullName>
    </submittedName>
</protein>
<evidence type="ECO:0000256" key="1">
    <source>
        <dbReference type="SAM" id="MobiDB-lite"/>
    </source>
</evidence>